<evidence type="ECO:0000313" key="8">
    <source>
        <dbReference type="EMBL" id="EGK69908.1"/>
    </source>
</evidence>
<name>F5RHS6_METUF</name>
<dbReference type="SUPFAM" id="SSF54534">
    <property type="entry name" value="FKBP-like"/>
    <property type="match status" value="1"/>
</dbReference>
<keyword evidence="5 6" id="KW-0413">Isomerase</keyword>
<dbReference type="GO" id="GO:0003755">
    <property type="term" value="F:peptidyl-prolyl cis-trans isomerase activity"/>
    <property type="evidence" value="ECO:0007669"/>
    <property type="project" value="UniProtKB-KW"/>
</dbReference>
<comment type="similarity">
    <text evidence="2">Belongs to the PpiC/parvulin rotamase family.</text>
</comment>
<dbReference type="PANTHER" id="PTHR47245">
    <property type="entry name" value="PEPTIDYLPROLYL ISOMERASE"/>
    <property type="match status" value="1"/>
</dbReference>
<dbReference type="PROSITE" id="PS01096">
    <property type="entry name" value="PPIC_PPIASE_1"/>
    <property type="match status" value="1"/>
</dbReference>
<dbReference type="InterPro" id="IPR023058">
    <property type="entry name" value="PPIase_PpiC_CS"/>
</dbReference>
<feature type="domain" description="PpiC" evidence="7">
    <location>
        <begin position="45"/>
        <end position="143"/>
    </location>
</feature>
<evidence type="ECO:0000256" key="1">
    <source>
        <dbReference type="ARBA" id="ARBA00000971"/>
    </source>
</evidence>
<dbReference type="RefSeq" id="WP_008064588.1">
    <property type="nucleotide sequence ID" value="NZ_AFHG01000059.1"/>
</dbReference>
<dbReference type="InterPro" id="IPR000297">
    <property type="entry name" value="PPIase_PpiC"/>
</dbReference>
<comment type="catalytic activity">
    <reaction evidence="1">
        <text>[protein]-peptidylproline (omega=180) = [protein]-peptidylproline (omega=0)</text>
        <dbReference type="Rhea" id="RHEA:16237"/>
        <dbReference type="Rhea" id="RHEA-COMP:10747"/>
        <dbReference type="Rhea" id="RHEA-COMP:10748"/>
        <dbReference type="ChEBI" id="CHEBI:83833"/>
        <dbReference type="ChEBI" id="CHEBI:83834"/>
        <dbReference type="EC" id="5.2.1.8"/>
    </reaction>
</comment>
<evidence type="ECO:0000256" key="2">
    <source>
        <dbReference type="ARBA" id="ARBA00007656"/>
    </source>
</evidence>
<dbReference type="OrthoDB" id="8929268at2"/>
<dbReference type="eggNOG" id="COG0760">
    <property type="taxonomic scope" value="Bacteria"/>
</dbReference>
<dbReference type="EMBL" id="AFHG01000059">
    <property type="protein sequence ID" value="EGK69908.1"/>
    <property type="molecule type" value="Genomic_DNA"/>
</dbReference>
<evidence type="ECO:0000256" key="3">
    <source>
        <dbReference type="ARBA" id="ARBA00013194"/>
    </source>
</evidence>
<accession>F5RHS6</accession>
<dbReference type="PANTHER" id="PTHR47245:SF2">
    <property type="entry name" value="PEPTIDYL-PROLYL CIS-TRANS ISOMERASE HP_0175-RELATED"/>
    <property type="match status" value="1"/>
</dbReference>
<protein>
    <recommendedName>
        <fullName evidence="3">peptidylprolyl isomerase</fullName>
        <ecNumber evidence="3">5.2.1.8</ecNumber>
    </recommendedName>
</protein>
<evidence type="ECO:0000313" key="9">
    <source>
        <dbReference type="Proteomes" id="UP000005019"/>
    </source>
</evidence>
<reference evidence="8 9" key="1">
    <citation type="journal article" date="2011" name="J. Bacteriol.">
        <title>Genome sequence of Methyloversatilis universalis FAM5T, a methylotrophic representative of the order Rhodocyclales.</title>
        <authorList>
            <person name="Kittichotirat W."/>
            <person name="Good N.M."/>
            <person name="Hall R."/>
            <person name="Bringel F."/>
            <person name="Lajus A."/>
            <person name="Medigue C."/>
            <person name="Smalley N.E."/>
            <person name="Beck D."/>
            <person name="Bumgarner R."/>
            <person name="Vuilleumier S."/>
            <person name="Kalyuzhnaya M.G."/>
        </authorList>
    </citation>
    <scope>NUCLEOTIDE SEQUENCE [LARGE SCALE GENOMIC DNA]</scope>
    <source>
        <strain evidence="9">ATCC BAA-1314 / JCM 13912 / FAM5</strain>
    </source>
</reference>
<dbReference type="Gene3D" id="3.10.50.40">
    <property type="match status" value="1"/>
</dbReference>
<keyword evidence="4 6" id="KW-0697">Rotamase</keyword>
<dbReference type="Proteomes" id="UP000005019">
    <property type="component" value="Unassembled WGS sequence"/>
</dbReference>
<gene>
    <name evidence="8" type="ORF">METUNv1_03874</name>
</gene>
<dbReference type="STRING" id="1000565.METUNv1_03874"/>
<dbReference type="InterPro" id="IPR046357">
    <property type="entry name" value="PPIase_dom_sf"/>
</dbReference>
<keyword evidence="9" id="KW-1185">Reference proteome</keyword>
<dbReference type="EC" id="5.2.1.8" evidence="3"/>
<organism evidence="8 9">
    <name type="scientific">Methyloversatilis universalis (strain ATCC BAA-1314 / DSM 25237 / JCM 13912 / CCUG 52030 / FAM5)</name>
    <dbReference type="NCBI Taxonomy" id="1000565"/>
    <lineage>
        <taxon>Bacteria</taxon>
        <taxon>Pseudomonadati</taxon>
        <taxon>Pseudomonadota</taxon>
        <taxon>Betaproteobacteria</taxon>
        <taxon>Nitrosomonadales</taxon>
        <taxon>Sterolibacteriaceae</taxon>
        <taxon>Methyloversatilis</taxon>
    </lineage>
</organism>
<proteinExistence type="inferred from homology"/>
<dbReference type="PROSITE" id="PS50198">
    <property type="entry name" value="PPIC_PPIASE_2"/>
    <property type="match status" value="1"/>
</dbReference>
<evidence type="ECO:0000256" key="6">
    <source>
        <dbReference type="PROSITE-ProRule" id="PRU00278"/>
    </source>
</evidence>
<sequence>MTTAADDARHRAAIEAYVARQITPVEPTDDALRARYQDVLSGLGDEEYHLRMLLHRDREVIDGALRQLAAGADFAALARLHSQAPSAARGGDLGWVSFPLPVREGCTQGLPREVAEQLTRMVAGEVGDPIRLGGVWLLMKLEDRRSADVPDFERARPVLRRLMLIEQMQQKAAALSAAVRLDAGLPTGAAQ</sequence>
<evidence type="ECO:0000256" key="4">
    <source>
        <dbReference type="ARBA" id="ARBA00023110"/>
    </source>
</evidence>
<evidence type="ECO:0000259" key="7">
    <source>
        <dbReference type="PROSITE" id="PS50198"/>
    </source>
</evidence>
<comment type="caution">
    <text evidence="8">The sequence shown here is derived from an EMBL/GenBank/DDBJ whole genome shotgun (WGS) entry which is preliminary data.</text>
</comment>
<dbReference type="Pfam" id="PF13145">
    <property type="entry name" value="Rotamase_2"/>
    <property type="match status" value="1"/>
</dbReference>
<dbReference type="AlphaFoldDB" id="F5RHS6"/>
<evidence type="ECO:0000256" key="5">
    <source>
        <dbReference type="ARBA" id="ARBA00023235"/>
    </source>
</evidence>
<dbReference type="InterPro" id="IPR050245">
    <property type="entry name" value="PrsA_foldase"/>
</dbReference>